<dbReference type="Proteomes" id="UP000646579">
    <property type="component" value="Unassembled WGS sequence"/>
</dbReference>
<proteinExistence type="predicted"/>
<keyword evidence="8" id="KW-1185">Reference proteome</keyword>
<dbReference type="PANTHER" id="PTHR30086:SF20">
    <property type="entry name" value="ARGININE EXPORTER PROTEIN ARGO-RELATED"/>
    <property type="match status" value="1"/>
</dbReference>
<reference evidence="7" key="2">
    <citation type="submission" date="2020-09" db="EMBL/GenBank/DDBJ databases">
        <authorList>
            <person name="Sun Q."/>
            <person name="Kim S."/>
        </authorList>
    </citation>
    <scope>NUCLEOTIDE SEQUENCE</scope>
    <source>
        <strain evidence="7">KCTC 32437</strain>
    </source>
</reference>
<dbReference type="InterPro" id="IPR001123">
    <property type="entry name" value="LeuE-type"/>
</dbReference>
<evidence type="ECO:0000256" key="4">
    <source>
        <dbReference type="ARBA" id="ARBA00022989"/>
    </source>
</evidence>
<accession>A0A918RZS3</accession>
<evidence type="ECO:0000256" key="1">
    <source>
        <dbReference type="ARBA" id="ARBA00004651"/>
    </source>
</evidence>
<dbReference type="RefSeq" id="WP_189423491.1">
    <property type="nucleotide sequence ID" value="NZ_BMZE01000001.1"/>
</dbReference>
<comment type="subcellular location">
    <subcellularLocation>
        <location evidence="1">Cell membrane</location>
        <topology evidence="1">Multi-pass membrane protein</topology>
    </subcellularLocation>
</comment>
<dbReference type="GO" id="GO:0005886">
    <property type="term" value="C:plasma membrane"/>
    <property type="evidence" value="ECO:0007669"/>
    <property type="project" value="UniProtKB-SubCell"/>
</dbReference>
<feature type="transmembrane region" description="Helical" evidence="6">
    <location>
        <begin position="77"/>
        <end position="95"/>
    </location>
</feature>
<organism evidence="7 8">
    <name type="scientific">Devosia pacifica</name>
    <dbReference type="NCBI Taxonomy" id="1335967"/>
    <lineage>
        <taxon>Bacteria</taxon>
        <taxon>Pseudomonadati</taxon>
        <taxon>Pseudomonadota</taxon>
        <taxon>Alphaproteobacteria</taxon>
        <taxon>Hyphomicrobiales</taxon>
        <taxon>Devosiaceae</taxon>
        <taxon>Devosia</taxon>
    </lineage>
</organism>
<evidence type="ECO:0000256" key="3">
    <source>
        <dbReference type="ARBA" id="ARBA00022692"/>
    </source>
</evidence>
<dbReference type="PANTHER" id="PTHR30086">
    <property type="entry name" value="ARGININE EXPORTER PROTEIN ARGO"/>
    <property type="match status" value="1"/>
</dbReference>
<evidence type="ECO:0000313" key="8">
    <source>
        <dbReference type="Proteomes" id="UP000646579"/>
    </source>
</evidence>
<evidence type="ECO:0000313" key="7">
    <source>
        <dbReference type="EMBL" id="GHA14956.1"/>
    </source>
</evidence>
<dbReference type="GO" id="GO:0015171">
    <property type="term" value="F:amino acid transmembrane transporter activity"/>
    <property type="evidence" value="ECO:0007669"/>
    <property type="project" value="TreeGrafter"/>
</dbReference>
<name>A0A918RZS3_9HYPH</name>
<feature type="transmembrane region" description="Helical" evidence="6">
    <location>
        <begin position="42"/>
        <end position="65"/>
    </location>
</feature>
<reference evidence="7" key="1">
    <citation type="journal article" date="2014" name="Int. J. Syst. Evol. Microbiol.">
        <title>Complete genome sequence of Corynebacterium casei LMG S-19264T (=DSM 44701T), isolated from a smear-ripened cheese.</title>
        <authorList>
            <consortium name="US DOE Joint Genome Institute (JGI-PGF)"/>
            <person name="Walter F."/>
            <person name="Albersmeier A."/>
            <person name="Kalinowski J."/>
            <person name="Ruckert C."/>
        </authorList>
    </citation>
    <scope>NUCLEOTIDE SEQUENCE</scope>
    <source>
        <strain evidence="7">KCTC 32437</strain>
    </source>
</reference>
<dbReference type="Pfam" id="PF01810">
    <property type="entry name" value="LysE"/>
    <property type="match status" value="1"/>
</dbReference>
<dbReference type="GO" id="GO:0033228">
    <property type="term" value="P:cysteine export across plasma membrane"/>
    <property type="evidence" value="ECO:0007669"/>
    <property type="project" value="TreeGrafter"/>
</dbReference>
<dbReference type="AlphaFoldDB" id="A0A918RZS3"/>
<comment type="caution">
    <text evidence="7">The sequence shown here is derived from an EMBL/GenBank/DDBJ whole genome shotgun (WGS) entry which is preliminary data.</text>
</comment>
<gene>
    <name evidence="7" type="ORF">GCM10007989_07100</name>
</gene>
<keyword evidence="5 6" id="KW-0472">Membrane</keyword>
<feature type="transmembrane region" description="Helical" evidence="6">
    <location>
        <begin position="140"/>
        <end position="164"/>
    </location>
</feature>
<dbReference type="EMBL" id="BMZE01000001">
    <property type="protein sequence ID" value="GHA14956.1"/>
    <property type="molecule type" value="Genomic_DNA"/>
</dbReference>
<sequence length="198" mass="21766">MDSLPVLAFLTAAIPTFFSPGPNNLMLMASGAKFGLKRTIPHLLGIVVGFPLMVFVVGLGLGEVFAQFPQIKQVMRWLAAAYFAWMAFTLLGLKIGNVRARERPMRFIEAALFQWINPKAWAMAISFVTLVVTSAQASRLLLLSALTLGCLALGPFSGSLWMVFGQQLERFLRRTGLEQYLGLILAGLMMLAVVLFLL</sequence>
<protein>
    <submittedName>
        <fullName evidence="7">Lysine transporter LysE</fullName>
    </submittedName>
</protein>
<evidence type="ECO:0000256" key="2">
    <source>
        <dbReference type="ARBA" id="ARBA00022475"/>
    </source>
</evidence>
<evidence type="ECO:0000256" key="6">
    <source>
        <dbReference type="SAM" id="Phobius"/>
    </source>
</evidence>
<keyword evidence="4 6" id="KW-1133">Transmembrane helix</keyword>
<feature type="transmembrane region" description="Helical" evidence="6">
    <location>
        <begin position="115"/>
        <end position="133"/>
    </location>
</feature>
<evidence type="ECO:0000256" key="5">
    <source>
        <dbReference type="ARBA" id="ARBA00023136"/>
    </source>
</evidence>
<keyword evidence="3 6" id="KW-0812">Transmembrane</keyword>
<keyword evidence="2" id="KW-1003">Cell membrane</keyword>
<feature type="transmembrane region" description="Helical" evidence="6">
    <location>
        <begin position="179"/>
        <end position="197"/>
    </location>
</feature>